<dbReference type="EMBL" id="CAJVPU010000173">
    <property type="protein sequence ID" value="CAG8442769.1"/>
    <property type="molecule type" value="Genomic_DNA"/>
</dbReference>
<evidence type="ECO:0000313" key="2">
    <source>
        <dbReference type="Proteomes" id="UP000789702"/>
    </source>
</evidence>
<keyword evidence="2" id="KW-1185">Reference proteome</keyword>
<dbReference type="Proteomes" id="UP000789702">
    <property type="component" value="Unassembled WGS sequence"/>
</dbReference>
<evidence type="ECO:0000313" key="1">
    <source>
        <dbReference type="EMBL" id="CAG8442769.1"/>
    </source>
</evidence>
<name>A0ACA9JZ22_9GLOM</name>
<proteinExistence type="predicted"/>
<reference evidence="1" key="1">
    <citation type="submission" date="2021-06" db="EMBL/GenBank/DDBJ databases">
        <authorList>
            <person name="Kallberg Y."/>
            <person name="Tangrot J."/>
            <person name="Rosling A."/>
        </authorList>
    </citation>
    <scope>NUCLEOTIDE SEQUENCE</scope>
    <source>
        <strain evidence="1">IL203A</strain>
    </source>
</reference>
<protein>
    <submittedName>
        <fullName evidence="1">2975_t:CDS:1</fullName>
    </submittedName>
</protein>
<comment type="caution">
    <text evidence="1">The sequence shown here is derived from an EMBL/GenBank/DDBJ whole genome shotgun (WGS) entry which is preliminary data.</text>
</comment>
<organism evidence="1 2">
    <name type="scientific">Dentiscutata heterogama</name>
    <dbReference type="NCBI Taxonomy" id="1316150"/>
    <lineage>
        <taxon>Eukaryota</taxon>
        <taxon>Fungi</taxon>
        <taxon>Fungi incertae sedis</taxon>
        <taxon>Mucoromycota</taxon>
        <taxon>Glomeromycotina</taxon>
        <taxon>Glomeromycetes</taxon>
        <taxon>Diversisporales</taxon>
        <taxon>Gigasporaceae</taxon>
        <taxon>Dentiscutata</taxon>
    </lineage>
</organism>
<accession>A0ACA9JZ22</accession>
<gene>
    <name evidence="1" type="ORF">DHETER_LOCUS372</name>
</gene>
<sequence length="446" mass="49678">MDLNTGHLVIDDECSIFSVDSNAPLLIDDDYFSNTLSQEELINNRSRTHDGRQGISGSSWAACLIAGTGIFGMPYSINQGSWVAIALVAILMLITQYTSIILIKCLYYDGKNRLSTYADIGYHAYGIVGKYILIGLNNIILLGIPIFFLLIAGKNLDNLVTVHFEIHVETRIWICIAAALISIPFILMKSLKDVFFLSIFGALSTLVSVIAVAALSCRDFTDVMTYDDPCSHNLYKFPISFAAISLTYGGNSLFPSIERNMRKRRDWNKVVTAALLTCTIMYLIVAFSGYYVFGDCKIVRANEHEATVFITIDVLLTAPILLTSFASETEEFLKITREHHSLISEFLLRVLFRLCIVVGCVIIAIFVPFFGDFVALFGSLAMYCLVFIFPVIFYMKLFGWSKLSFLELIFGLFVLFVGFAAYLVGTIDAISSLINDLQSSCLHVPD</sequence>